<evidence type="ECO:0000313" key="2">
    <source>
        <dbReference type="Proteomes" id="UP000789525"/>
    </source>
</evidence>
<organism evidence="1 2">
    <name type="scientific">Acaulospora colombiana</name>
    <dbReference type="NCBI Taxonomy" id="27376"/>
    <lineage>
        <taxon>Eukaryota</taxon>
        <taxon>Fungi</taxon>
        <taxon>Fungi incertae sedis</taxon>
        <taxon>Mucoromycota</taxon>
        <taxon>Glomeromycotina</taxon>
        <taxon>Glomeromycetes</taxon>
        <taxon>Diversisporales</taxon>
        <taxon>Acaulosporaceae</taxon>
        <taxon>Acaulospora</taxon>
    </lineage>
</organism>
<evidence type="ECO:0000313" key="1">
    <source>
        <dbReference type="EMBL" id="CAG8775559.1"/>
    </source>
</evidence>
<protein>
    <submittedName>
        <fullName evidence="1">11728_t:CDS:1</fullName>
    </submittedName>
</protein>
<dbReference type="EMBL" id="CAJVPT010067845">
    <property type="protein sequence ID" value="CAG8775559.1"/>
    <property type="molecule type" value="Genomic_DNA"/>
</dbReference>
<reference evidence="1" key="1">
    <citation type="submission" date="2021-06" db="EMBL/GenBank/DDBJ databases">
        <authorList>
            <person name="Kallberg Y."/>
            <person name="Tangrot J."/>
            <person name="Rosling A."/>
        </authorList>
    </citation>
    <scope>NUCLEOTIDE SEQUENCE</scope>
    <source>
        <strain evidence="1">CL356</strain>
    </source>
</reference>
<sequence>IEKMTEVHEGRDEEEVMELDELITTVNGQDSKANAPAQHATHKLLTPIPEGLKATHE</sequence>
<feature type="non-terminal residue" evidence="1">
    <location>
        <position position="1"/>
    </location>
</feature>
<dbReference type="Proteomes" id="UP000789525">
    <property type="component" value="Unassembled WGS sequence"/>
</dbReference>
<comment type="caution">
    <text evidence="1">The sequence shown here is derived from an EMBL/GenBank/DDBJ whole genome shotgun (WGS) entry which is preliminary data.</text>
</comment>
<accession>A0ACA9R3E2</accession>
<proteinExistence type="predicted"/>
<name>A0ACA9R3E2_9GLOM</name>
<feature type="non-terminal residue" evidence="1">
    <location>
        <position position="57"/>
    </location>
</feature>
<gene>
    <name evidence="1" type="ORF">ACOLOM_LOCUS14065</name>
</gene>
<keyword evidence="2" id="KW-1185">Reference proteome</keyword>